<sequence>MKTYLVTGGAGFIGSNFILYLYQTYGSEIEVINLDLLTYAGNLHYLKKIEGYPTYHFIEGDICDTKLVENIMKTYDVDYIVHFAAESHVDRSIKEIDVFAQTNIMGTINLLNCAKKSWELDSGFKTGKKFLYISTDEVYGELGAKGYFTEESPIAPRNPYSVSKASGDMMTKAFFETYGFPSVRTRCSNNFGPHQYYEKLIPLFIKNSIQNKKLPVYGDGSAVRDWIYVYDHCCAIDLVLQNGKPGNVYNIGSHNEKATLEIAKTIIEILKNEFNIKIPEDSITFVEDRKGHDRRYAIDFSKISMELGWKPSKTFDEGLKETIKWYVNNMDTVKDYS</sequence>
<dbReference type="GO" id="GO:0009225">
    <property type="term" value="P:nucleotide-sugar metabolic process"/>
    <property type="evidence" value="ECO:0007669"/>
    <property type="project" value="InterPro"/>
</dbReference>
<evidence type="ECO:0000256" key="3">
    <source>
        <dbReference type="ARBA" id="ARBA00008178"/>
    </source>
</evidence>
<name>A0A6P1TMI3_9FIRM</name>
<dbReference type="PANTHER" id="PTHR43000">
    <property type="entry name" value="DTDP-D-GLUCOSE 4,6-DEHYDRATASE-RELATED"/>
    <property type="match status" value="1"/>
</dbReference>
<evidence type="ECO:0000313" key="10">
    <source>
        <dbReference type="EMBL" id="QHQ62224.1"/>
    </source>
</evidence>
<dbReference type="EMBL" id="CP048000">
    <property type="protein sequence ID" value="QHQ62224.1"/>
    <property type="molecule type" value="Genomic_DNA"/>
</dbReference>
<keyword evidence="11" id="KW-1185">Reference proteome</keyword>
<dbReference type="Gene3D" id="3.40.50.720">
    <property type="entry name" value="NAD(P)-binding Rossmann-like Domain"/>
    <property type="match status" value="1"/>
</dbReference>
<dbReference type="NCBIfam" id="TIGR01181">
    <property type="entry name" value="dTDP_gluc_dehyt"/>
    <property type="match status" value="1"/>
</dbReference>
<dbReference type="InterPro" id="IPR036291">
    <property type="entry name" value="NAD(P)-bd_dom_sf"/>
</dbReference>
<evidence type="ECO:0000256" key="4">
    <source>
        <dbReference type="ARBA" id="ARBA00011990"/>
    </source>
</evidence>
<dbReference type="InterPro" id="IPR016040">
    <property type="entry name" value="NAD(P)-bd_dom"/>
</dbReference>
<evidence type="ECO:0000256" key="6">
    <source>
        <dbReference type="ARBA" id="ARBA00023027"/>
    </source>
</evidence>
<dbReference type="GO" id="GO:0008460">
    <property type="term" value="F:dTDP-glucose 4,6-dehydratase activity"/>
    <property type="evidence" value="ECO:0007669"/>
    <property type="project" value="UniProtKB-EC"/>
</dbReference>
<keyword evidence="6" id="KW-0520">NAD</keyword>
<dbReference type="InterPro" id="IPR005888">
    <property type="entry name" value="dTDP_Gluc_deHydtase"/>
</dbReference>
<accession>A0A6P1TMI3</accession>
<comment type="catalytic activity">
    <reaction evidence="1 8">
        <text>dTDP-alpha-D-glucose = dTDP-4-dehydro-6-deoxy-alpha-D-glucose + H2O</text>
        <dbReference type="Rhea" id="RHEA:17221"/>
        <dbReference type="ChEBI" id="CHEBI:15377"/>
        <dbReference type="ChEBI" id="CHEBI:57477"/>
        <dbReference type="ChEBI" id="CHEBI:57649"/>
        <dbReference type="EC" id="4.2.1.46"/>
    </reaction>
</comment>
<dbReference type="RefSeq" id="WP_161839049.1">
    <property type="nucleotide sequence ID" value="NZ_CP048000.1"/>
</dbReference>
<dbReference type="Proteomes" id="UP000464314">
    <property type="component" value="Chromosome"/>
</dbReference>
<evidence type="ECO:0000313" key="11">
    <source>
        <dbReference type="Proteomes" id="UP000464314"/>
    </source>
</evidence>
<dbReference type="KEGG" id="anr:Ana3638_16725"/>
<comment type="cofactor">
    <cofactor evidence="2 8">
        <name>NAD(+)</name>
        <dbReference type="ChEBI" id="CHEBI:57540"/>
    </cofactor>
</comment>
<evidence type="ECO:0000256" key="1">
    <source>
        <dbReference type="ARBA" id="ARBA00001539"/>
    </source>
</evidence>
<evidence type="ECO:0000256" key="8">
    <source>
        <dbReference type="RuleBase" id="RU004473"/>
    </source>
</evidence>
<evidence type="ECO:0000256" key="5">
    <source>
        <dbReference type="ARBA" id="ARBA00016977"/>
    </source>
</evidence>
<keyword evidence="7 8" id="KW-0456">Lyase</keyword>
<reference evidence="10 11" key="1">
    <citation type="submission" date="2020-01" db="EMBL/GenBank/DDBJ databases">
        <title>Genome analysis of Anaerocolumna sp. CBA3638.</title>
        <authorList>
            <person name="Kim J."/>
            <person name="Roh S.W."/>
        </authorList>
    </citation>
    <scope>NUCLEOTIDE SEQUENCE [LARGE SCALE GENOMIC DNA]</scope>
    <source>
        <strain evidence="10 11">CBA3638</strain>
    </source>
</reference>
<organism evidence="10 11">
    <name type="scientific">Anaerocolumna sedimenticola</name>
    <dbReference type="NCBI Taxonomy" id="2696063"/>
    <lineage>
        <taxon>Bacteria</taxon>
        <taxon>Bacillati</taxon>
        <taxon>Bacillota</taxon>
        <taxon>Clostridia</taxon>
        <taxon>Lachnospirales</taxon>
        <taxon>Lachnospiraceae</taxon>
        <taxon>Anaerocolumna</taxon>
    </lineage>
</organism>
<dbReference type="Pfam" id="PF16363">
    <property type="entry name" value="GDP_Man_Dehyd"/>
    <property type="match status" value="1"/>
</dbReference>
<dbReference type="CDD" id="cd05246">
    <property type="entry name" value="dTDP_GD_SDR_e"/>
    <property type="match status" value="1"/>
</dbReference>
<dbReference type="EC" id="4.2.1.46" evidence="4 8"/>
<comment type="similarity">
    <text evidence="3 8">Belongs to the NAD(P)-dependent epimerase/dehydratase family. dTDP-glucose dehydratase subfamily.</text>
</comment>
<feature type="domain" description="NAD(P)-binding" evidence="9">
    <location>
        <begin position="5"/>
        <end position="322"/>
    </location>
</feature>
<dbReference type="AlphaFoldDB" id="A0A6P1TMI3"/>
<proteinExistence type="inferred from homology"/>
<dbReference type="SUPFAM" id="SSF51735">
    <property type="entry name" value="NAD(P)-binding Rossmann-fold domains"/>
    <property type="match status" value="1"/>
</dbReference>
<protein>
    <recommendedName>
        <fullName evidence="5 8">dTDP-glucose 4,6-dehydratase</fullName>
        <ecNumber evidence="4 8">4.2.1.46</ecNumber>
    </recommendedName>
</protein>
<evidence type="ECO:0000256" key="7">
    <source>
        <dbReference type="ARBA" id="ARBA00023239"/>
    </source>
</evidence>
<gene>
    <name evidence="10" type="primary">rfbB</name>
    <name evidence="10" type="ORF">Ana3638_16725</name>
</gene>
<evidence type="ECO:0000256" key="2">
    <source>
        <dbReference type="ARBA" id="ARBA00001911"/>
    </source>
</evidence>
<dbReference type="Gene3D" id="3.90.25.10">
    <property type="entry name" value="UDP-galactose 4-epimerase, domain 1"/>
    <property type="match status" value="1"/>
</dbReference>
<evidence type="ECO:0000259" key="9">
    <source>
        <dbReference type="Pfam" id="PF16363"/>
    </source>
</evidence>